<keyword evidence="3" id="KW-1185">Reference proteome</keyword>
<sequence length="193" mass="22796">MTTQLLSKIKEIIELTENEESQISKYWKHKTIHKNEFLLRNGDVCKYDSYILEGSFKAFRLNPETGKEEIIFLAIEDWWASDLESFSNQTASYFNIEALENSKVLQISKISFDLMLDEIPKMEKFFRIILQNYLSTIQKRLLSYNSTNSEQRYLDFVKKYSKLNERMPQYLIASFLGITPEFLSALKKKVIKS</sequence>
<comment type="caution">
    <text evidence="2">The sequence shown here is derived from an EMBL/GenBank/DDBJ whole genome shotgun (WGS) entry which is preliminary data.</text>
</comment>
<dbReference type="Gene3D" id="2.60.120.10">
    <property type="entry name" value="Jelly Rolls"/>
    <property type="match status" value="1"/>
</dbReference>
<dbReference type="InterPro" id="IPR014710">
    <property type="entry name" value="RmlC-like_jellyroll"/>
</dbReference>
<dbReference type="AlphaFoldDB" id="A0A4Z1BJQ0"/>
<feature type="domain" description="Cyclic nucleotide-binding" evidence="1">
    <location>
        <begin position="31"/>
        <end position="116"/>
    </location>
</feature>
<gene>
    <name evidence="2" type="ORF">E4J94_04000</name>
</gene>
<dbReference type="InterPro" id="IPR018490">
    <property type="entry name" value="cNMP-bd_dom_sf"/>
</dbReference>
<name>A0A4Z1BJQ0_9FLAO</name>
<dbReference type="RefSeq" id="WP_135834563.1">
    <property type="nucleotide sequence ID" value="NZ_SRPE01000002.1"/>
</dbReference>
<dbReference type="OrthoDB" id="1092431at2"/>
<protein>
    <submittedName>
        <fullName evidence="2">Crp/Fnr family transcriptional regulator</fullName>
    </submittedName>
</protein>
<dbReference type="Pfam" id="PF00027">
    <property type="entry name" value="cNMP_binding"/>
    <property type="match status" value="1"/>
</dbReference>
<reference evidence="2 3" key="1">
    <citation type="submission" date="2019-03" db="EMBL/GenBank/DDBJ databases">
        <title>Empedobacter tilapiae sp. nov., isolated from an intestine of Nile tilapia Oreochromis niloticus.</title>
        <authorList>
            <person name="Kim Y.-O."/>
            <person name="Yoon J.-H."/>
        </authorList>
    </citation>
    <scope>NUCLEOTIDE SEQUENCE [LARGE SCALE GENOMIC DNA]</scope>
    <source>
        <strain evidence="2 3">MRS2</strain>
    </source>
</reference>
<dbReference type="SUPFAM" id="SSF51206">
    <property type="entry name" value="cAMP-binding domain-like"/>
    <property type="match status" value="1"/>
</dbReference>
<dbReference type="InterPro" id="IPR000595">
    <property type="entry name" value="cNMP-bd_dom"/>
</dbReference>
<dbReference type="EMBL" id="SRPE01000002">
    <property type="protein sequence ID" value="TGN29861.1"/>
    <property type="molecule type" value="Genomic_DNA"/>
</dbReference>
<evidence type="ECO:0000313" key="2">
    <source>
        <dbReference type="EMBL" id="TGN29861.1"/>
    </source>
</evidence>
<accession>A0A4Z1BJQ0</accession>
<proteinExistence type="predicted"/>
<dbReference type="CDD" id="cd00038">
    <property type="entry name" value="CAP_ED"/>
    <property type="match status" value="1"/>
</dbReference>
<evidence type="ECO:0000259" key="1">
    <source>
        <dbReference type="Pfam" id="PF00027"/>
    </source>
</evidence>
<evidence type="ECO:0000313" key="3">
    <source>
        <dbReference type="Proteomes" id="UP000297998"/>
    </source>
</evidence>
<dbReference type="Proteomes" id="UP000297998">
    <property type="component" value="Unassembled WGS sequence"/>
</dbReference>
<organism evidence="2 3">
    <name type="scientific">Empedobacter tilapiae</name>
    <dbReference type="NCBI Taxonomy" id="2491114"/>
    <lineage>
        <taxon>Bacteria</taxon>
        <taxon>Pseudomonadati</taxon>
        <taxon>Bacteroidota</taxon>
        <taxon>Flavobacteriia</taxon>
        <taxon>Flavobacteriales</taxon>
        <taxon>Weeksellaceae</taxon>
        <taxon>Empedobacter</taxon>
    </lineage>
</organism>